<feature type="region of interest" description="Disordered" evidence="1">
    <location>
        <begin position="106"/>
        <end position="125"/>
    </location>
</feature>
<dbReference type="EMBL" id="VDEP01000304">
    <property type="protein sequence ID" value="KAA1109818.1"/>
    <property type="molecule type" value="Genomic_DNA"/>
</dbReference>
<comment type="caution">
    <text evidence="2">The sequence shown here is derived from an EMBL/GenBank/DDBJ whole genome shotgun (WGS) entry which is preliminary data.</text>
</comment>
<proteinExistence type="predicted"/>
<dbReference type="AlphaFoldDB" id="A0A5B0Q9C7"/>
<name>A0A5B0Q9C7_PUCGR</name>
<feature type="region of interest" description="Disordered" evidence="1">
    <location>
        <begin position="274"/>
        <end position="295"/>
    </location>
</feature>
<accession>A0A5B0Q9C7</accession>
<evidence type="ECO:0000313" key="2">
    <source>
        <dbReference type="EMBL" id="KAA1109818.1"/>
    </source>
</evidence>
<protein>
    <submittedName>
        <fullName evidence="2">Uncharacterized protein</fullName>
    </submittedName>
</protein>
<evidence type="ECO:0000256" key="1">
    <source>
        <dbReference type="SAM" id="MobiDB-lite"/>
    </source>
</evidence>
<dbReference type="Proteomes" id="UP000325313">
    <property type="component" value="Unassembled WGS sequence"/>
</dbReference>
<evidence type="ECO:0000313" key="3">
    <source>
        <dbReference type="Proteomes" id="UP000325313"/>
    </source>
</evidence>
<sequence>MTIYATSGRTRKPILHPILPIHPPNGSHKSICFGKKARLKTVKITSKFCFAGWNIVCFDRKPVPTIDLTLREGTVQTLIEEVSLDLWRPNVLANLVAFTQAFQKFRQQSHPPETKSESDPDSASVPRMVPIPRDIAFAIAASRLSLRLAGFDPKRDSTIARGTQLVVSNAIIECFRQSNAQPGLYGSPHRSRLDLQEDIRVQANAQLVHNPEFESCPLKCAMKKIEMFALPDLTGSLHSNRFSRIESPSHQRMFHYRSPSLWDDKAQPSRFSITGQLYPPQTTGYPFQKQRGFDP</sequence>
<organism evidence="2 3">
    <name type="scientific">Puccinia graminis f. sp. tritici</name>
    <dbReference type="NCBI Taxonomy" id="56615"/>
    <lineage>
        <taxon>Eukaryota</taxon>
        <taxon>Fungi</taxon>
        <taxon>Dikarya</taxon>
        <taxon>Basidiomycota</taxon>
        <taxon>Pucciniomycotina</taxon>
        <taxon>Pucciniomycetes</taxon>
        <taxon>Pucciniales</taxon>
        <taxon>Pucciniaceae</taxon>
        <taxon>Puccinia</taxon>
    </lineage>
</organism>
<feature type="compositionally biased region" description="Polar residues" evidence="1">
    <location>
        <begin position="274"/>
        <end position="285"/>
    </location>
</feature>
<reference evidence="2 3" key="1">
    <citation type="submission" date="2019-05" db="EMBL/GenBank/DDBJ databases">
        <title>Emergence of the Ug99 lineage of the wheat stem rust pathogen through somatic hybridization.</title>
        <authorList>
            <person name="Li F."/>
            <person name="Upadhyaya N.M."/>
            <person name="Sperschneider J."/>
            <person name="Matny O."/>
            <person name="Nguyen-Phuc H."/>
            <person name="Mago R."/>
            <person name="Raley C."/>
            <person name="Miller M.E."/>
            <person name="Silverstein K.A.T."/>
            <person name="Henningsen E."/>
            <person name="Hirsch C.D."/>
            <person name="Visser B."/>
            <person name="Pretorius Z.A."/>
            <person name="Steffenson B.J."/>
            <person name="Schwessinger B."/>
            <person name="Dodds P.N."/>
            <person name="Figueroa M."/>
        </authorList>
    </citation>
    <scope>NUCLEOTIDE SEQUENCE [LARGE SCALE GENOMIC DNA]</scope>
    <source>
        <strain evidence="2 3">Ug99</strain>
    </source>
</reference>
<gene>
    <name evidence="2" type="ORF">PGTUg99_035447</name>
</gene>